<feature type="domain" description="Flagellar hook-length control protein-like C-terminal" evidence="2">
    <location>
        <begin position="318"/>
        <end position="394"/>
    </location>
</feature>
<evidence type="ECO:0000259" key="2">
    <source>
        <dbReference type="Pfam" id="PF02120"/>
    </source>
</evidence>
<sequence length="449" mass="48908">MEAIKIAVPQTVTLPAKPIVATAQDQAMFASLLESLSGEAELPAEEQAPEKELLESLESLLALLQELPTGKQLPEAQDFQYAVYQLANLQIENGEIRIPSTSKSGETSEPITDGTGKLIGLLEKIQQNLQILSAEFTTEFAGSVVFTGADGKKNAINANTLEKISTQLDNVISILEKQQQLMSVQQSKIDGQELAVLPPIEGMKPVREALKYSNEITKPVEDVSTKPVDIQQIPQKNEAKEVQPAIKQQPTDELQTKVPAEKKAPQEPAVQPTAAVESGKTAGAVVRTETNPPTPFVRLANLLEDLGGMLKSSMRLVESQEGMKMRVNIFPEHLGHLEILLTSTNGKLAAQILASTPMAKEAIELQLNQLRASLVQQGVAVEKIEVLQQSSQQPFNQQHSQNNQRFTQPQQGQGSSGNSKNGYLKEDDNVVAERRQSLGEGLMKVDYTV</sequence>
<dbReference type="Gene3D" id="3.30.750.140">
    <property type="match status" value="1"/>
</dbReference>
<organism evidence="3 4">
    <name type="scientific">Planococcus wigleyi</name>
    <dbReference type="NCBI Taxonomy" id="2762216"/>
    <lineage>
        <taxon>Bacteria</taxon>
        <taxon>Bacillati</taxon>
        <taxon>Bacillota</taxon>
        <taxon>Bacilli</taxon>
        <taxon>Bacillales</taxon>
        <taxon>Caryophanaceae</taxon>
        <taxon>Planococcus</taxon>
    </lineage>
</organism>
<accession>A0ABR8WD08</accession>
<proteinExistence type="predicted"/>
<evidence type="ECO:0000313" key="4">
    <source>
        <dbReference type="Proteomes" id="UP000658980"/>
    </source>
</evidence>
<dbReference type="EMBL" id="JACSPU010000003">
    <property type="protein sequence ID" value="MBD8014912.1"/>
    <property type="molecule type" value="Genomic_DNA"/>
</dbReference>
<comment type="caution">
    <text evidence="3">The sequence shown here is derived from an EMBL/GenBank/DDBJ whole genome shotgun (WGS) entry which is preliminary data.</text>
</comment>
<feature type="compositionally biased region" description="Low complexity" evidence="1">
    <location>
        <begin position="391"/>
        <end position="419"/>
    </location>
</feature>
<feature type="region of interest" description="Disordered" evidence="1">
    <location>
        <begin position="236"/>
        <end position="278"/>
    </location>
</feature>
<name>A0ABR8WD08_9BACL</name>
<keyword evidence="3" id="KW-0966">Cell projection</keyword>
<dbReference type="InterPro" id="IPR038610">
    <property type="entry name" value="FliK-like_C_sf"/>
</dbReference>
<dbReference type="InterPro" id="IPR021136">
    <property type="entry name" value="Flagellar_hook_control-like_C"/>
</dbReference>
<evidence type="ECO:0000256" key="1">
    <source>
        <dbReference type="SAM" id="MobiDB-lite"/>
    </source>
</evidence>
<gene>
    <name evidence="3" type="ORF">H9630_08785</name>
</gene>
<protein>
    <submittedName>
        <fullName evidence="3">Flagellar hook-length control protein FliK</fullName>
    </submittedName>
</protein>
<dbReference type="RefSeq" id="WP_191715146.1">
    <property type="nucleotide sequence ID" value="NZ_JACSPU010000003.1"/>
</dbReference>
<keyword evidence="4" id="KW-1185">Reference proteome</keyword>
<keyword evidence="3" id="KW-0282">Flagellum</keyword>
<dbReference type="Pfam" id="PF02120">
    <property type="entry name" value="Flg_hook"/>
    <property type="match status" value="1"/>
</dbReference>
<reference evidence="3 4" key="1">
    <citation type="submission" date="2020-08" db="EMBL/GenBank/DDBJ databases">
        <title>A Genomic Blueprint of the Chicken Gut Microbiome.</title>
        <authorList>
            <person name="Gilroy R."/>
            <person name="Ravi A."/>
            <person name="Getino M."/>
            <person name="Pursley I."/>
            <person name="Horton D.L."/>
            <person name="Alikhan N.-F."/>
            <person name="Baker D."/>
            <person name="Gharbi K."/>
            <person name="Hall N."/>
            <person name="Watson M."/>
            <person name="Adriaenssens E.M."/>
            <person name="Foster-Nyarko E."/>
            <person name="Jarju S."/>
            <person name="Secka A."/>
            <person name="Antonio M."/>
            <person name="Oren A."/>
            <person name="Chaudhuri R."/>
            <person name="La Ragione R.M."/>
            <person name="Hildebrand F."/>
            <person name="Pallen M.J."/>
        </authorList>
    </citation>
    <scope>NUCLEOTIDE SEQUENCE [LARGE SCALE GENOMIC DNA]</scope>
    <source>
        <strain evidence="3 4">Sa1BUA13</strain>
    </source>
</reference>
<evidence type="ECO:0000313" key="3">
    <source>
        <dbReference type="EMBL" id="MBD8014912.1"/>
    </source>
</evidence>
<keyword evidence="3" id="KW-0969">Cilium</keyword>
<feature type="region of interest" description="Disordered" evidence="1">
    <location>
        <begin position="391"/>
        <end position="424"/>
    </location>
</feature>
<dbReference type="CDD" id="cd17470">
    <property type="entry name" value="T3SS_Flik_C"/>
    <property type="match status" value="1"/>
</dbReference>
<dbReference type="Proteomes" id="UP000658980">
    <property type="component" value="Unassembled WGS sequence"/>
</dbReference>